<accession>A0A0G1YFU6</accession>
<gene>
    <name evidence="1" type="ORF">UY92_C0008G0009</name>
</gene>
<name>A0A0G1YFU6_9BACT</name>
<evidence type="ECO:0000313" key="1">
    <source>
        <dbReference type="EMBL" id="KKW42313.1"/>
    </source>
</evidence>
<dbReference type="EMBL" id="LCRX01000008">
    <property type="protein sequence ID" value="KKW42313.1"/>
    <property type="molecule type" value="Genomic_DNA"/>
</dbReference>
<dbReference type="Pfam" id="PF13196">
    <property type="entry name" value="DUF4012"/>
    <property type="match status" value="1"/>
</dbReference>
<sequence>MAVRVSPCLPVSPHVVDTGASQPASDWRAAVVPYAEPVGVVRRREIVDLAGLVSRANQEKSVAVKPPERKRIAVAVASSLARASAWRLAFAGRIRGFFGICQDNFQRGLTGRLDWRRWAASTAILLVAATLPFPAIGYVERIKADTQTIIEHSTNAFLSLQSSTVAALSTNIPQAEHDLNAALKSFGDAEELIDKEYRALVYVASLLPVVGKKVSSRQHLLTAGHHVALGNTYLVKGADEAVQSAAQPLVDRLALVRAHMRSAIPQYEAALNELSHVDSTALPVEYQDSFAEFKVLFSTFIDDMGDLAAVMSGLETMLGSTDFKRYLVVFQNHHELRPAGGFVGSFAVVDIQKGKLLNVEVPGGGSYDLQGQLNAFIKPPIPLQLVNYRWEFQDANWFPDFPSSAKKLAWFYQASRGTTVDGVIAVNASVLERVLKILGPVYSQDFDLLLNSDQALQNLQMQVESDYDKEKNQPKAAVAAILSQLIDSLGAVKPDEILGLVTELDEALAGKEIQVYAADEQVQREWREFGWTGEIAPVAPAQDYLLVVNTNVGGGKSDARMQQTVEHEALVQPNGSIIDTVIVRRRHEGDRAEVFYGQPNIDYLRLYVPAGAELIAAGGFTFPEEESFLVPEEWYQDDSDLAQLEVDEGIHVESGTRLTREFGKTVFGNWLVVEPGEEAEVWFTYRLPFSAFDASSQASPRSESPSWTAAGWRPGRAAASATSRYSLVVQKQSGSESVFSTQIIYPSGWQPVWRTSEDLALGRNGAALSAKLESDLAVGVVMEKK</sequence>
<proteinExistence type="predicted"/>
<dbReference type="InterPro" id="IPR025101">
    <property type="entry name" value="DUF4012"/>
</dbReference>
<protein>
    <recommendedName>
        <fullName evidence="3">DUF4012 domain-containing protein</fullName>
    </recommendedName>
</protein>
<evidence type="ECO:0000313" key="2">
    <source>
        <dbReference type="Proteomes" id="UP000033870"/>
    </source>
</evidence>
<dbReference type="Proteomes" id="UP000033870">
    <property type="component" value="Unassembled WGS sequence"/>
</dbReference>
<dbReference type="AlphaFoldDB" id="A0A0G1YFU6"/>
<dbReference type="STRING" id="1619044.UY92_C0008G0009"/>
<evidence type="ECO:0008006" key="3">
    <source>
        <dbReference type="Google" id="ProtNLM"/>
    </source>
</evidence>
<reference evidence="1 2" key="1">
    <citation type="journal article" date="2015" name="Nature">
        <title>rRNA introns, odd ribosomes, and small enigmatic genomes across a large radiation of phyla.</title>
        <authorList>
            <person name="Brown C.T."/>
            <person name="Hug L.A."/>
            <person name="Thomas B.C."/>
            <person name="Sharon I."/>
            <person name="Castelle C.J."/>
            <person name="Singh A."/>
            <person name="Wilkins M.J."/>
            <person name="Williams K.H."/>
            <person name="Banfield J.F."/>
        </authorList>
    </citation>
    <scope>NUCLEOTIDE SEQUENCE [LARGE SCALE GENOMIC DNA]</scope>
</reference>
<organism evidence="1 2">
    <name type="scientific">Candidatus Magasanikbacteria bacterium GW2011_GWA2_56_11</name>
    <dbReference type="NCBI Taxonomy" id="1619044"/>
    <lineage>
        <taxon>Bacteria</taxon>
        <taxon>Candidatus Magasanikiibacteriota</taxon>
    </lineage>
</organism>
<comment type="caution">
    <text evidence="1">The sequence shown here is derived from an EMBL/GenBank/DDBJ whole genome shotgun (WGS) entry which is preliminary data.</text>
</comment>